<name>A0ACB6RXA5_9PLEO</name>
<dbReference type="EMBL" id="MU006721">
    <property type="protein sequence ID" value="KAF2626419.1"/>
    <property type="molecule type" value="Genomic_DNA"/>
</dbReference>
<accession>A0ACB6RXA5</accession>
<evidence type="ECO:0000313" key="1">
    <source>
        <dbReference type="EMBL" id="KAF2626419.1"/>
    </source>
</evidence>
<gene>
    <name evidence="1" type="ORF">BU25DRAFT_492170</name>
</gene>
<sequence length="418" mass="45370">MALPSIVKYPFSKLYRFGKLMLDAKSTKWPGMSRAGIYMLNAALLLSIAQISLHLWLAVTLANLPAEAQGCYEGNGLTGFPMTNEKTYRPVTYANIRGKEALSIGANPSTATFVFATVLPFIVFILLCMTVGLHFSRRGMSNRYGVLLGCVLFLGYLGTTGASAFLNIDTDDVRTDYEWCWVDHVQMVPLAAARETRFGVRTAISALMGVEVACATLYIFASFYAARTNAKSTRAMGRRLQDLSPDGIRIDVNAPPRPPHDDEENIAVSDMPAQDPFDDTNAVTTSNGKSIDSIDTYTPSGHPFTDPEHRSSPHVNSKGQEFNGPVTSRRGDLEFATEGGSIRHSPLSPQDIVDDRSTEDLRTGGVGNLSVIEEEGTIGGSASDKETGEAVSPFEDDAQVEDARRQSVPLNLAPGWSE</sequence>
<evidence type="ECO:0000313" key="2">
    <source>
        <dbReference type="Proteomes" id="UP000799754"/>
    </source>
</evidence>
<reference evidence="1" key="1">
    <citation type="journal article" date="2020" name="Stud. Mycol.">
        <title>101 Dothideomycetes genomes: a test case for predicting lifestyles and emergence of pathogens.</title>
        <authorList>
            <person name="Haridas S."/>
            <person name="Albert R."/>
            <person name="Binder M."/>
            <person name="Bloem J."/>
            <person name="Labutti K."/>
            <person name="Salamov A."/>
            <person name="Andreopoulos B."/>
            <person name="Baker S."/>
            <person name="Barry K."/>
            <person name="Bills G."/>
            <person name="Bluhm B."/>
            <person name="Cannon C."/>
            <person name="Castanera R."/>
            <person name="Culley D."/>
            <person name="Daum C."/>
            <person name="Ezra D."/>
            <person name="Gonzalez J."/>
            <person name="Henrissat B."/>
            <person name="Kuo A."/>
            <person name="Liang C."/>
            <person name="Lipzen A."/>
            <person name="Lutzoni F."/>
            <person name="Magnuson J."/>
            <person name="Mondo S."/>
            <person name="Nolan M."/>
            <person name="Ohm R."/>
            <person name="Pangilinan J."/>
            <person name="Park H.-J."/>
            <person name="Ramirez L."/>
            <person name="Alfaro M."/>
            <person name="Sun H."/>
            <person name="Tritt A."/>
            <person name="Yoshinaga Y."/>
            <person name="Zwiers L.-H."/>
            <person name="Turgeon B."/>
            <person name="Goodwin S."/>
            <person name="Spatafora J."/>
            <person name="Crous P."/>
            <person name="Grigoriev I."/>
        </authorList>
    </citation>
    <scope>NUCLEOTIDE SEQUENCE</scope>
    <source>
        <strain evidence="1">CBS 525.71</strain>
    </source>
</reference>
<comment type="caution">
    <text evidence="1">The sequence shown here is derived from an EMBL/GenBank/DDBJ whole genome shotgun (WGS) entry which is preliminary data.</text>
</comment>
<proteinExistence type="predicted"/>
<keyword evidence="2" id="KW-1185">Reference proteome</keyword>
<protein>
    <submittedName>
        <fullName evidence="1">Uncharacterized protein</fullName>
    </submittedName>
</protein>
<dbReference type="Proteomes" id="UP000799754">
    <property type="component" value="Unassembled WGS sequence"/>
</dbReference>
<organism evidence="1 2">
    <name type="scientific">Macroventuria anomochaeta</name>
    <dbReference type="NCBI Taxonomy" id="301207"/>
    <lineage>
        <taxon>Eukaryota</taxon>
        <taxon>Fungi</taxon>
        <taxon>Dikarya</taxon>
        <taxon>Ascomycota</taxon>
        <taxon>Pezizomycotina</taxon>
        <taxon>Dothideomycetes</taxon>
        <taxon>Pleosporomycetidae</taxon>
        <taxon>Pleosporales</taxon>
        <taxon>Pleosporineae</taxon>
        <taxon>Didymellaceae</taxon>
        <taxon>Macroventuria</taxon>
    </lineage>
</organism>